<feature type="signal peptide" evidence="1">
    <location>
        <begin position="1"/>
        <end position="23"/>
    </location>
</feature>
<comment type="caution">
    <text evidence="3">The sequence shown here is derived from an EMBL/GenBank/DDBJ whole genome shotgun (WGS) entry which is preliminary data.</text>
</comment>
<evidence type="ECO:0000313" key="3">
    <source>
        <dbReference type="EMBL" id="MBB6636089.1"/>
    </source>
</evidence>
<reference evidence="3 4" key="1">
    <citation type="submission" date="2020-08" db="EMBL/GenBank/DDBJ databases">
        <title>Cohnella phylogeny.</title>
        <authorList>
            <person name="Dunlap C."/>
        </authorList>
    </citation>
    <scope>NUCLEOTIDE SEQUENCE [LARGE SCALE GENOMIC DNA]</scope>
    <source>
        <strain evidence="3 4">DSM 25241</strain>
    </source>
</reference>
<name>A0A841SYX4_9BACL</name>
<keyword evidence="1" id="KW-0732">Signal</keyword>
<dbReference type="SUPFAM" id="SSF55383">
    <property type="entry name" value="Copper amine oxidase, domain N"/>
    <property type="match status" value="1"/>
</dbReference>
<dbReference type="Proteomes" id="UP000535838">
    <property type="component" value="Unassembled WGS sequence"/>
</dbReference>
<evidence type="ECO:0000256" key="1">
    <source>
        <dbReference type="SAM" id="SignalP"/>
    </source>
</evidence>
<gene>
    <name evidence="3" type="ORF">H7B67_18365</name>
</gene>
<dbReference type="RefSeq" id="WP_185121325.1">
    <property type="nucleotide sequence ID" value="NZ_JACJVQ010000017.1"/>
</dbReference>
<dbReference type="InterPro" id="IPR036582">
    <property type="entry name" value="Mao_N_sf"/>
</dbReference>
<keyword evidence="4" id="KW-1185">Reference proteome</keyword>
<dbReference type="Gene3D" id="3.30.457.10">
    <property type="entry name" value="Copper amine oxidase-like, N-terminal domain"/>
    <property type="match status" value="1"/>
</dbReference>
<dbReference type="SUPFAM" id="SSF54427">
    <property type="entry name" value="NTF2-like"/>
    <property type="match status" value="2"/>
</dbReference>
<feature type="chain" id="PRO_5032966589" evidence="1">
    <location>
        <begin position="24"/>
        <end position="398"/>
    </location>
</feature>
<accession>A0A841SYX4</accession>
<evidence type="ECO:0000259" key="2">
    <source>
        <dbReference type="Pfam" id="PF07833"/>
    </source>
</evidence>
<feature type="domain" description="Copper amine oxidase-like N-terminal" evidence="2">
    <location>
        <begin position="34"/>
        <end position="140"/>
    </location>
</feature>
<dbReference type="AlphaFoldDB" id="A0A841SYX4"/>
<dbReference type="InterPro" id="IPR032710">
    <property type="entry name" value="NTF2-like_dom_sf"/>
</dbReference>
<dbReference type="Pfam" id="PF07833">
    <property type="entry name" value="Cu_amine_oxidN1"/>
    <property type="match status" value="1"/>
</dbReference>
<dbReference type="InterPro" id="IPR012854">
    <property type="entry name" value="Cu_amine_oxidase-like_N"/>
</dbReference>
<dbReference type="EMBL" id="JACJVQ010000017">
    <property type="protein sequence ID" value="MBB6636089.1"/>
    <property type="molecule type" value="Genomic_DNA"/>
</dbReference>
<protein>
    <submittedName>
        <fullName evidence="3">Copper amine oxidase N-terminal domain-containing protein</fullName>
    </submittedName>
</protein>
<organism evidence="3 4">
    <name type="scientific">Cohnella thailandensis</name>
    <dbReference type="NCBI Taxonomy" id="557557"/>
    <lineage>
        <taxon>Bacteria</taxon>
        <taxon>Bacillati</taxon>
        <taxon>Bacillota</taxon>
        <taxon>Bacilli</taxon>
        <taxon>Bacillales</taxon>
        <taxon>Paenibacillaceae</taxon>
        <taxon>Cohnella</taxon>
    </lineage>
</organism>
<sequence length="398" mass="43758">MRKFWIVVLSAALFFAYSGMAGAASPQKPIQVLLNGSPVTFAVEPTAIEGRTFVEFRSLFAALGYEVAYDTATKKINAVSGDRAIDLTVGSKVAHVNGEEVQVDNQLKIVNNRTLVGVRFIATLSGKDVTWDPTTSTVVIIDKGPTPEQEAAVYELLNKIQLVEAAHDAKGMIALFAEDSPIKEAYGEQLAANWERVQTKTTILEKAIVSYSAEQAVLETLEENVKTGGKGFAPNYQGKFLYTLQPDANGEWKIYNLEMTDYKILNVADLFNQAADIPAEEAKALRAVLDAQIKATVDENIDAYMATMYFDDEDSKKASREQVQQVLDTTDSSLTVHKFAVVDYYDSNKATILFEATTEVKVSGQTIKVRATVLNDAEKRDGKWLLDPSAVQLESEQL</sequence>
<proteinExistence type="predicted"/>
<evidence type="ECO:0000313" key="4">
    <source>
        <dbReference type="Proteomes" id="UP000535838"/>
    </source>
</evidence>